<dbReference type="PROSITE" id="PS50206">
    <property type="entry name" value="RHODANESE_3"/>
    <property type="match status" value="1"/>
</dbReference>
<dbReference type="Gene3D" id="3.90.190.10">
    <property type="entry name" value="Protein tyrosine phosphatase superfamily"/>
    <property type="match status" value="1"/>
</dbReference>
<dbReference type="GO" id="GO:0004725">
    <property type="term" value="F:protein tyrosine phosphatase activity"/>
    <property type="evidence" value="ECO:0007669"/>
    <property type="project" value="UniProtKB-EC"/>
</dbReference>
<reference evidence="4 5" key="2">
    <citation type="journal article" date="2010" name="Stand. Genomic Sci.">
        <title>Complete genome sequence of Chitinophaga pinensis type strain (UQM 2034).</title>
        <authorList>
            <person name="Glavina Del Rio T."/>
            <person name="Abt B."/>
            <person name="Spring S."/>
            <person name="Lapidus A."/>
            <person name="Nolan M."/>
            <person name="Tice H."/>
            <person name="Copeland A."/>
            <person name="Cheng J.F."/>
            <person name="Chen F."/>
            <person name="Bruce D."/>
            <person name="Goodwin L."/>
            <person name="Pitluck S."/>
            <person name="Ivanova N."/>
            <person name="Mavromatis K."/>
            <person name="Mikhailova N."/>
            <person name="Pati A."/>
            <person name="Chen A."/>
            <person name="Palaniappan K."/>
            <person name="Land M."/>
            <person name="Hauser L."/>
            <person name="Chang Y.J."/>
            <person name="Jeffries C.D."/>
            <person name="Chain P."/>
            <person name="Saunders E."/>
            <person name="Detter J.C."/>
            <person name="Brettin T."/>
            <person name="Rohde M."/>
            <person name="Goker M."/>
            <person name="Bristow J."/>
            <person name="Eisen J.A."/>
            <person name="Markowitz V."/>
            <person name="Hugenholtz P."/>
            <person name="Kyrpides N.C."/>
            <person name="Klenk H.P."/>
            <person name="Lucas S."/>
        </authorList>
    </citation>
    <scope>NUCLEOTIDE SEQUENCE [LARGE SCALE GENOMIC DNA]</scope>
    <source>
        <strain evidence="5">ATCC 43595 / DSM 2588 / LMG 13176 / NBRC 15968 / NCIMB 11800 / UQM 2034</strain>
    </source>
</reference>
<dbReference type="EC" id="3.1.3.48" evidence="1"/>
<gene>
    <name evidence="4" type="ordered locus">Cpin_1546</name>
</gene>
<dbReference type="Proteomes" id="UP000002215">
    <property type="component" value="Chromosome"/>
</dbReference>
<accession>A0A979GP36</accession>
<dbReference type="PROSITE" id="PS00383">
    <property type="entry name" value="TYR_PHOSPHATASE_1"/>
    <property type="match status" value="1"/>
</dbReference>
<evidence type="ECO:0000259" key="2">
    <source>
        <dbReference type="PROSITE" id="PS50056"/>
    </source>
</evidence>
<feature type="domain" description="Tyrosine specific protein phosphatases" evidence="2">
    <location>
        <begin position="84"/>
        <end position="151"/>
    </location>
</feature>
<dbReference type="PROSITE" id="PS50056">
    <property type="entry name" value="TYR_PHOSPHATASE_2"/>
    <property type="match status" value="1"/>
</dbReference>
<evidence type="ECO:0000313" key="4">
    <source>
        <dbReference type="EMBL" id="ACU59043.1"/>
    </source>
</evidence>
<protein>
    <recommendedName>
        <fullName evidence="1">protein-tyrosine-phosphatase</fullName>
        <ecNumber evidence="1">3.1.3.48</ecNumber>
    </recommendedName>
</protein>
<dbReference type="SUPFAM" id="SSF52799">
    <property type="entry name" value="(Phosphotyrosine protein) phosphatases II"/>
    <property type="match status" value="1"/>
</dbReference>
<dbReference type="KEGG" id="cpi:Cpin_1546"/>
<dbReference type="AlphaFoldDB" id="A0A979GP36"/>
<dbReference type="EMBL" id="CP001699">
    <property type="protein sequence ID" value="ACU59043.1"/>
    <property type="molecule type" value="Genomic_DNA"/>
</dbReference>
<dbReference type="InterPro" id="IPR029021">
    <property type="entry name" value="Prot-tyrosine_phosphatase-like"/>
</dbReference>
<proteinExistence type="predicted"/>
<dbReference type="InterPro" id="IPR016130">
    <property type="entry name" value="Tyr_Pase_AS"/>
</dbReference>
<evidence type="ECO:0000256" key="1">
    <source>
        <dbReference type="ARBA" id="ARBA00013064"/>
    </source>
</evidence>
<evidence type="ECO:0000313" key="5">
    <source>
        <dbReference type="Proteomes" id="UP000002215"/>
    </source>
</evidence>
<evidence type="ECO:0000259" key="3">
    <source>
        <dbReference type="PROSITE" id="PS50206"/>
    </source>
</evidence>
<dbReference type="OrthoDB" id="9806482at2"/>
<feature type="domain" description="Rhodanese" evidence="3">
    <location>
        <begin position="90"/>
        <end position="149"/>
    </location>
</feature>
<dbReference type="InterPro" id="IPR001763">
    <property type="entry name" value="Rhodanese-like_dom"/>
</dbReference>
<reference evidence="5" key="1">
    <citation type="submission" date="2009-08" db="EMBL/GenBank/DDBJ databases">
        <title>The complete genome of Chitinophaga pinensis DSM 2588.</title>
        <authorList>
            <consortium name="US DOE Joint Genome Institute (JGI-PGF)"/>
            <person name="Lucas S."/>
            <person name="Copeland A."/>
            <person name="Lapidus A."/>
            <person name="Glavina del Rio T."/>
            <person name="Dalin E."/>
            <person name="Tice H."/>
            <person name="Bruce D."/>
            <person name="Goodwin L."/>
            <person name="Pitluck S."/>
            <person name="Kyrpides N."/>
            <person name="Mavromatis K."/>
            <person name="Ivanova N."/>
            <person name="Mikhailova N."/>
            <person name="Sims D."/>
            <person name="Meinche L."/>
            <person name="Brettin T."/>
            <person name="Detter J.C."/>
            <person name="Han C."/>
            <person name="Larimer F."/>
            <person name="Land M."/>
            <person name="Hauser L."/>
            <person name="Markowitz V."/>
            <person name="Cheng J.-F."/>
            <person name="Hugenholtz P."/>
            <person name="Woyke T."/>
            <person name="Wu D."/>
            <person name="Spring S."/>
            <person name="Klenk H.-P."/>
            <person name="Eisen J.A."/>
        </authorList>
    </citation>
    <scope>NUCLEOTIDE SEQUENCE [LARGE SCALE GENOMIC DNA]</scope>
    <source>
        <strain evidence="5">ATCC 43595 / DSM 2588 / LMG 13176 / NBRC 15968 / NCIMB 11800 / UQM 2034</strain>
    </source>
</reference>
<dbReference type="Pfam" id="PF22785">
    <property type="entry name" value="Tc-R-P"/>
    <property type="match status" value="1"/>
</dbReference>
<dbReference type="InterPro" id="IPR000387">
    <property type="entry name" value="Tyr_Pase_dom"/>
</dbReference>
<name>A0A979GP36_CHIPD</name>
<sequence length="162" mass="18358">MPTKIYWIQSFEKNARIGIMPRPRGGDWLEDEISHFKRQNVTLIVSLLENDEVGELDLRKEEVYCLQYGIGFLRFPIKDRDVPVNARGLIQTLLKHLEEGAKIVIHCRMGIGRSAIIAGAVLVSKGYKASAVLTQISEVRGLKVPDTQEQVSWLIGMETHPY</sequence>
<dbReference type="RefSeq" id="WP_012789219.1">
    <property type="nucleotide sequence ID" value="NC_013132.1"/>
</dbReference>
<organism evidence="4 5">
    <name type="scientific">Chitinophaga pinensis (strain ATCC 43595 / DSM 2588 / LMG 13176 / NBRC 15968 / NCIMB 11800 / UQM 2034)</name>
    <dbReference type="NCBI Taxonomy" id="485918"/>
    <lineage>
        <taxon>Bacteria</taxon>
        <taxon>Pseudomonadati</taxon>
        <taxon>Bacteroidota</taxon>
        <taxon>Chitinophagia</taxon>
        <taxon>Chitinophagales</taxon>
        <taxon>Chitinophagaceae</taxon>
        <taxon>Chitinophaga</taxon>
    </lineage>
</organism>